<evidence type="ECO:0000313" key="3">
    <source>
        <dbReference type="Proteomes" id="UP000002414"/>
    </source>
</evidence>
<proteinExistence type="predicted"/>
<protein>
    <submittedName>
        <fullName evidence="2">Gp49</fullName>
    </submittedName>
</protein>
<dbReference type="GeneID" id="5745511"/>
<feature type="transmembrane region" description="Helical" evidence="1">
    <location>
        <begin position="72"/>
        <end position="93"/>
    </location>
</feature>
<evidence type="ECO:0000256" key="1">
    <source>
        <dbReference type="SAM" id="Phobius"/>
    </source>
</evidence>
<dbReference type="EMBL" id="DQ499600">
    <property type="protein sequence ID" value="ABF57503.1"/>
    <property type="molecule type" value="Genomic_DNA"/>
</dbReference>
<keyword evidence="1" id="KW-0472">Membrane</keyword>
<dbReference type="RefSeq" id="YP_001468951.1">
    <property type="nucleotide sequence ID" value="NC_009816.1"/>
</dbReference>
<sequence length="151" mass="16657">MHSLLVKWLDGFAERSRFAPETIKAMKKVNVVMAFQGIVLSMLFWSPASTFLRPTSPPDAYWLSLSYGSLEVWDLAFIVSAILLLIATSTLTWVSQAHMLMAFCWASLGIIWIIGGILTAPTYLFGTGVFAVFIASQHAAQVQVWRAEGVG</sequence>
<feature type="transmembrane region" description="Helical" evidence="1">
    <location>
        <begin position="31"/>
        <end position="52"/>
    </location>
</feature>
<keyword evidence="3" id="KW-1185">Reference proteome</keyword>
<reference evidence="2 3" key="1">
    <citation type="journal article" date="2008" name="Virology">
        <title>Genome sequence of the lytic bacteriophage P1201 from Corynebacterium glutamicum NCHU 87078: Evolutionary relationships to phages from Corynebacterineae.</title>
        <authorList>
            <person name="Chen C.L."/>
            <person name="Pan T.Y."/>
            <person name="Kan S.C."/>
            <person name="Kuan Y.C."/>
            <person name="Hong L.Y."/>
            <person name="Chiu K.R."/>
            <person name="Sheu C.S."/>
            <person name="Yang J.S."/>
            <person name="Hsu W.H."/>
            <person name="Hu H.Y."/>
        </authorList>
    </citation>
    <scope>NUCLEOTIDE SEQUENCE</scope>
</reference>
<keyword evidence="1" id="KW-1133">Transmembrane helix</keyword>
<evidence type="ECO:0000313" key="2">
    <source>
        <dbReference type="EMBL" id="ABF57503.1"/>
    </source>
</evidence>
<dbReference type="KEGG" id="vg:5745511"/>
<keyword evidence="1" id="KW-0812">Transmembrane</keyword>
<organism evidence="2 3">
    <name type="scientific">Corynebacterium phage P1201</name>
    <dbReference type="NCBI Taxonomy" id="384848"/>
    <lineage>
        <taxon>Viruses</taxon>
        <taxon>Duplodnaviria</taxon>
        <taxon>Heunggongvirae</taxon>
        <taxon>Uroviricota</taxon>
        <taxon>Caudoviricetes</taxon>
        <taxon>Zierdtviridae</taxon>
        <taxon>Toshachvirinae</taxon>
        <taxon>Chunghsingvirus</taxon>
        <taxon>Chunghsingvirus P1201</taxon>
        <taxon>Corynebacterium virus P1201</taxon>
    </lineage>
</organism>
<feature type="transmembrane region" description="Helical" evidence="1">
    <location>
        <begin position="100"/>
        <end position="120"/>
    </location>
</feature>
<dbReference type="Proteomes" id="UP000002414">
    <property type="component" value="Segment"/>
</dbReference>
<accession>A7IYC0</accession>
<name>A7IYC0_9CAUD</name>